<dbReference type="EMBL" id="KZ350159">
    <property type="protein sequence ID" value="PIO64170.1"/>
    <property type="molecule type" value="Genomic_DNA"/>
</dbReference>
<evidence type="ECO:0000313" key="2">
    <source>
        <dbReference type="EMBL" id="PIO64170.1"/>
    </source>
</evidence>
<accession>A0A2G9U3T5</accession>
<dbReference type="AlphaFoldDB" id="A0A2G9U3T5"/>
<dbReference type="SMART" id="SM00131">
    <property type="entry name" value="KU"/>
    <property type="match status" value="2"/>
</dbReference>
<dbReference type="PROSITE" id="PS50279">
    <property type="entry name" value="BPTI_KUNITZ_2"/>
    <property type="match status" value="2"/>
</dbReference>
<proteinExistence type="predicted"/>
<dbReference type="GO" id="GO:0004867">
    <property type="term" value="F:serine-type endopeptidase inhibitor activity"/>
    <property type="evidence" value="ECO:0007669"/>
    <property type="project" value="InterPro"/>
</dbReference>
<dbReference type="InterPro" id="IPR028150">
    <property type="entry name" value="Lustrin_cystein"/>
</dbReference>
<gene>
    <name evidence="2" type="ORF">TELCIR_14210</name>
</gene>
<dbReference type="Pfam" id="PF00014">
    <property type="entry name" value="Kunitz_BPTI"/>
    <property type="match status" value="2"/>
</dbReference>
<name>A0A2G9U3T5_TELCI</name>
<dbReference type="CDD" id="cd00109">
    <property type="entry name" value="Kunitz-type"/>
    <property type="match status" value="1"/>
</dbReference>
<dbReference type="InterPro" id="IPR053014">
    <property type="entry name" value="Cuticle_assoc_divergent"/>
</dbReference>
<dbReference type="CDD" id="cd22593">
    <property type="entry name" value="Kunitz_conkunitzin"/>
    <property type="match status" value="1"/>
</dbReference>
<protein>
    <submittedName>
        <fullName evidence="2">Kunitz/Bovine pancreatic trypsin inhibitor domain protein</fullName>
    </submittedName>
</protein>
<dbReference type="Pfam" id="PF14625">
    <property type="entry name" value="Lustrin_cystein"/>
    <property type="match status" value="5"/>
</dbReference>
<dbReference type="SUPFAM" id="SSF57362">
    <property type="entry name" value="BPTI-like"/>
    <property type="match status" value="2"/>
</dbReference>
<feature type="non-terminal residue" evidence="2">
    <location>
        <position position="1"/>
    </location>
</feature>
<feature type="domain" description="BPTI/Kunitz inhibitor" evidence="1">
    <location>
        <begin position="248"/>
        <end position="298"/>
    </location>
</feature>
<dbReference type="Proteomes" id="UP000230423">
    <property type="component" value="Unassembled WGS sequence"/>
</dbReference>
<dbReference type="InterPro" id="IPR002223">
    <property type="entry name" value="Kunitz_BPTI"/>
</dbReference>
<dbReference type="InterPro" id="IPR006150">
    <property type="entry name" value="Cys_repeat_1"/>
</dbReference>
<dbReference type="InterPro" id="IPR036880">
    <property type="entry name" value="Kunitz_BPTI_sf"/>
</dbReference>
<dbReference type="PRINTS" id="PR00759">
    <property type="entry name" value="BASICPTASE"/>
</dbReference>
<sequence length="741" mass="80844">INPGEAGCVDRKQCEAVWPDAVCSISGVCECPPPTIPSRTRDGTVCISSLLPPSCPLPEPHNGLPNPATVLANPSTHPLNPGGYMPVLCTSISTETQKSNGGDGSTWCVYPDGDHDVYIADIYDCISHPQVTSELFPEYHDSVDGICCQNRVVLILQTQTVKMNTSEKKTSFYGYAELFQLVTGWAESSWAPTKPVYGTVYVWFVRTVVLYKSERTGRDAMRRLNARRLISAVPVTEFAAPRLVKSLCTQPKQPGDCTSTIRRYWYNAVTRQCEVFHYTGCHGNDNNFLSLVVCQQQCKGITAFTCSLAADKGVKCGLGRGHRYFFNAAKQSCESFQYEGCDGNSNNFLSAQHCEQYCGVGGCPNGGSPLQEEKSIRPVVCSGLNGCPSTHECIAIPSKGNVAYRCCPTKGCELGEIVLKDPGTSRPFRCNGDLRNSCPPNYQCRYSSLLTHSVCCGSSATEYCPVGERPYMVSIDESVKECSANVPGSCPAQFLCRFNLQRNKYYCCAPNPESVCKGDAQYIVDDGSKMPRICTPGLFHSCPLGYQCQLPKSQSTSGFCCKVDINAITEGCPPTEYALTNDRKVVECNPFNSTQSCPAGFTCQFAVLFQRYQCCGKNPSDATEIKNRGETGIDFLVSSLAILFITENGCLSNQVALLEQDRTVVCTASGNTCPTGKREPPCFLRTQCPIGSECINFVCVKKKEKLNQSMKPACSNGTISKSSVHRCLSAVYLRGHLDLQP</sequence>
<dbReference type="OrthoDB" id="5950222at2759"/>
<reference evidence="2 3" key="1">
    <citation type="submission" date="2015-09" db="EMBL/GenBank/DDBJ databases">
        <title>Draft genome of the parasitic nematode Teladorsagia circumcincta isolate WARC Sus (inbred).</title>
        <authorList>
            <person name="Mitreva M."/>
        </authorList>
    </citation>
    <scope>NUCLEOTIDE SEQUENCE [LARGE SCALE GENOMIC DNA]</scope>
    <source>
        <strain evidence="2 3">S</strain>
    </source>
</reference>
<keyword evidence="3" id="KW-1185">Reference proteome</keyword>
<dbReference type="Gene3D" id="4.10.410.10">
    <property type="entry name" value="Pancreatic trypsin inhibitor Kunitz domain"/>
    <property type="match status" value="2"/>
</dbReference>
<evidence type="ECO:0000313" key="3">
    <source>
        <dbReference type="Proteomes" id="UP000230423"/>
    </source>
</evidence>
<evidence type="ECO:0000259" key="1">
    <source>
        <dbReference type="PROSITE" id="PS50279"/>
    </source>
</evidence>
<feature type="domain" description="BPTI/Kunitz inhibitor" evidence="1">
    <location>
        <begin position="306"/>
        <end position="358"/>
    </location>
</feature>
<dbReference type="PROSITE" id="PS00280">
    <property type="entry name" value="BPTI_KUNITZ_1"/>
    <property type="match status" value="1"/>
</dbReference>
<dbReference type="InterPro" id="IPR020901">
    <property type="entry name" value="Prtase_inh_Kunz-CS"/>
</dbReference>
<organism evidence="2 3">
    <name type="scientific">Teladorsagia circumcincta</name>
    <name type="common">Brown stomach worm</name>
    <name type="synonym">Ostertagia circumcincta</name>
    <dbReference type="NCBI Taxonomy" id="45464"/>
    <lineage>
        <taxon>Eukaryota</taxon>
        <taxon>Metazoa</taxon>
        <taxon>Ecdysozoa</taxon>
        <taxon>Nematoda</taxon>
        <taxon>Chromadorea</taxon>
        <taxon>Rhabditida</taxon>
        <taxon>Rhabditina</taxon>
        <taxon>Rhabditomorpha</taxon>
        <taxon>Strongyloidea</taxon>
        <taxon>Trichostrongylidae</taxon>
        <taxon>Teladorsagia</taxon>
    </lineage>
</organism>
<dbReference type="SMART" id="SM00289">
    <property type="entry name" value="WR1"/>
    <property type="match status" value="6"/>
</dbReference>
<dbReference type="PANTHER" id="PTHR46339">
    <property type="entry name" value="PROTEIN CBG15282-RELATED"/>
    <property type="match status" value="1"/>
</dbReference>
<dbReference type="PANTHER" id="PTHR46339:SF4">
    <property type="entry name" value="BPTI_KUNITZ INHIBITOR DOMAIN-CONTAINING PROTEIN"/>
    <property type="match status" value="1"/>
</dbReference>